<comment type="caution">
    <text evidence="1">The sequence shown here is derived from an EMBL/GenBank/DDBJ whole genome shotgun (WGS) entry which is preliminary data.</text>
</comment>
<gene>
    <name evidence="1" type="ORF">DHETER_LOCUS4728</name>
</gene>
<proteinExistence type="predicted"/>
<protein>
    <submittedName>
        <fullName evidence="1">5100_t:CDS:1</fullName>
    </submittedName>
</protein>
<dbReference type="EMBL" id="CAJVPU010004875">
    <property type="protein sequence ID" value="CAG8539259.1"/>
    <property type="molecule type" value="Genomic_DNA"/>
</dbReference>
<evidence type="ECO:0000313" key="2">
    <source>
        <dbReference type="Proteomes" id="UP000789702"/>
    </source>
</evidence>
<name>A0ACA9LM90_9GLOM</name>
<dbReference type="Proteomes" id="UP000789702">
    <property type="component" value="Unassembled WGS sequence"/>
</dbReference>
<evidence type="ECO:0000313" key="1">
    <source>
        <dbReference type="EMBL" id="CAG8539259.1"/>
    </source>
</evidence>
<accession>A0ACA9LM90</accession>
<organism evidence="1 2">
    <name type="scientific">Dentiscutata heterogama</name>
    <dbReference type="NCBI Taxonomy" id="1316150"/>
    <lineage>
        <taxon>Eukaryota</taxon>
        <taxon>Fungi</taxon>
        <taxon>Fungi incertae sedis</taxon>
        <taxon>Mucoromycota</taxon>
        <taxon>Glomeromycotina</taxon>
        <taxon>Glomeromycetes</taxon>
        <taxon>Diversisporales</taxon>
        <taxon>Gigasporaceae</taxon>
        <taxon>Dentiscutata</taxon>
    </lineage>
</organism>
<feature type="non-terminal residue" evidence="1">
    <location>
        <position position="1"/>
    </location>
</feature>
<sequence>AMTGKAAIYLVPTVLRLGKNGATVAHGSTVVEISDLATKHALKITTAVLGSKKTFGIIALTITAVVSISSCEYFIYVHEK</sequence>
<reference evidence="1" key="1">
    <citation type="submission" date="2021-06" db="EMBL/GenBank/DDBJ databases">
        <authorList>
            <person name="Kallberg Y."/>
            <person name="Tangrot J."/>
            <person name="Rosling A."/>
        </authorList>
    </citation>
    <scope>NUCLEOTIDE SEQUENCE</scope>
    <source>
        <strain evidence="1">IL203A</strain>
    </source>
</reference>
<keyword evidence="2" id="KW-1185">Reference proteome</keyword>